<organism evidence="2 3">
    <name type="scientific">Parthenolecanium corni</name>
    <dbReference type="NCBI Taxonomy" id="536013"/>
    <lineage>
        <taxon>Eukaryota</taxon>
        <taxon>Metazoa</taxon>
        <taxon>Ecdysozoa</taxon>
        <taxon>Arthropoda</taxon>
        <taxon>Hexapoda</taxon>
        <taxon>Insecta</taxon>
        <taxon>Pterygota</taxon>
        <taxon>Neoptera</taxon>
        <taxon>Paraneoptera</taxon>
        <taxon>Hemiptera</taxon>
        <taxon>Sternorrhyncha</taxon>
        <taxon>Coccoidea</taxon>
        <taxon>Coccidae</taxon>
        <taxon>Parthenolecanium</taxon>
    </lineage>
</organism>
<accession>A0AAN9Y7P5</accession>
<keyword evidence="3" id="KW-1185">Reference proteome</keyword>
<dbReference type="Proteomes" id="UP001367676">
    <property type="component" value="Unassembled WGS sequence"/>
</dbReference>
<feature type="region of interest" description="Disordered" evidence="1">
    <location>
        <begin position="167"/>
        <end position="194"/>
    </location>
</feature>
<comment type="caution">
    <text evidence="2">The sequence shown here is derived from an EMBL/GenBank/DDBJ whole genome shotgun (WGS) entry which is preliminary data.</text>
</comment>
<dbReference type="AlphaFoldDB" id="A0AAN9Y7P5"/>
<dbReference type="EMBL" id="JBBCAQ010000014">
    <property type="protein sequence ID" value="KAK7598251.1"/>
    <property type="molecule type" value="Genomic_DNA"/>
</dbReference>
<gene>
    <name evidence="2" type="ORF">V9T40_006486</name>
</gene>
<protein>
    <submittedName>
        <fullName evidence="2">Uncharacterized protein</fullName>
    </submittedName>
</protein>
<proteinExistence type="predicted"/>
<reference evidence="2 3" key="1">
    <citation type="submission" date="2024-03" db="EMBL/GenBank/DDBJ databases">
        <title>Adaptation during the transition from Ophiocordyceps entomopathogen to insect associate is accompanied by gene loss and intensified selection.</title>
        <authorList>
            <person name="Ward C.M."/>
            <person name="Onetto C.A."/>
            <person name="Borneman A.R."/>
        </authorList>
    </citation>
    <scope>NUCLEOTIDE SEQUENCE [LARGE SCALE GENOMIC DNA]</scope>
    <source>
        <strain evidence="2">AWRI1</strain>
        <tissue evidence="2">Single Adult Female</tissue>
    </source>
</reference>
<evidence type="ECO:0000313" key="3">
    <source>
        <dbReference type="Proteomes" id="UP001367676"/>
    </source>
</evidence>
<feature type="compositionally biased region" description="Pro residues" evidence="1">
    <location>
        <begin position="176"/>
        <end position="187"/>
    </location>
</feature>
<sequence>MAGFSQPQPSQTQPLPSFFPFQFPPFQFPQFGQQATTPQPFQFPQFPGFSQPAGQNPFSWFSFFQPTTPPNKAAVDNLVSPIKNQTTIESLYPQLTQPAGKVPVTDTDYLNRQKDASKQALLQKLAKYPDYPPPTIPVSKTSVQYGGPPADRWGNTVDEAFDPQTGQLLVPNENQNPPPLISLPPSPDDITQNF</sequence>
<evidence type="ECO:0000313" key="2">
    <source>
        <dbReference type="EMBL" id="KAK7598251.1"/>
    </source>
</evidence>
<evidence type="ECO:0000256" key="1">
    <source>
        <dbReference type="SAM" id="MobiDB-lite"/>
    </source>
</evidence>
<name>A0AAN9Y7P5_9HEMI</name>